<evidence type="ECO:0000313" key="2">
    <source>
        <dbReference type="EMBL" id="GBP94771.1"/>
    </source>
</evidence>
<dbReference type="EMBL" id="BGZK01002546">
    <property type="protein sequence ID" value="GBP94771.1"/>
    <property type="molecule type" value="Genomic_DNA"/>
</dbReference>
<evidence type="ECO:0000313" key="3">
    <source>
        <dbReference type="Proteomes" id="UP000299102"/>
    </source>
</evidence>
<sequence>MRNPTFIGRGPGARADGGMQRPRLNAFYINLSLRPLRIKAALRILFMLRLYENGALSCDSNGGHTRAAPRPPPPAPRRERFTLHYGQ</sequence>
<keyword evidence="3" id="KW-1185">Reference proteome</keyword>
<protein>
    <submittedName>
        <fullName evidence="2">Uncharacterized protein</fullName>
    </submittedName>
</protein>
<name>A0A4C2A1F6_EUMVA</name>
<proteinExistence type="predicted"/>
<dbReference type="Proteomes" id="UP000299102">
    <property type="component" value="Unassembled WGS sequence"/>
</dbReference>
<feature type="compositionally biased region" description="Basic and acidic residues" evidence="1">
    <location>
        <begin position="76"/>
        <end position="87"/>
    </location>
</feature>
<accession>A0A4C2A1F6</accession>
<evidence type="ECO:0000256" key="1">
    <source>
        <dbReference type="SAM" id="MobiDB-lite"/>
    </source>
</evidence>
<organism evidence="2 3">
    <name type="scientific">Eumeta variegata</name>
    <name type="common">Bagworm moth</name>
    <name type="synonym">Eumeta japonica</name>
    <dbReference type="NCBI Taxonomy" id="151549"/>
    <lineage>
        <taxon>Eukaryota</taxon>
        <taxon>Metazoa</taxon>
        <taxon>Ecdysozoa</taxon>
        <taxon>Arthropoda</taxon>
        <taxon>Hexapoda</taxon>
        <taxon>Insecta</taxon>
        <taxon>Pterygota</taxon>
        <taxon>Neoptera</taxon>
        <taxon>Endopterygota</taxon>
        <taxon>Lepidoptera</taxon>
        <taxon>Glossata</taxon>
        <taxon>Ditrysia</taxon>
        <taxon>Tineoidea</taxon>
        <taxon>Psychidae</taxon>
        <taxon>Oiketicinae</taxon>
        <taxon>Eumeta</taxon>
    </lineage>
</organism>
<reference evidence="2 3" key="1">
    <citation type="journal article" date="2019" name="Commun. Biol.">
        <title>The bagworm genome reveals a unique fibroin gene that provides high tensile strength.</title>
        <authorList>
            <person name="Kono N."/>
            <person name="Nakamura H."/>
            <person name="Ohtoshi R."/>
            <person name="Tomita M."/>
            <person name="Numata K."/>
            <person name="Arakawa K."/>
        </authorList>
    </citation>
    <scope>NUCLEOTIDE SEQUENCE [LARGE SCALE GENOMIC DNA]</scope>
</reference>
<feature type="region of interest" description="Disordered" evidence="1">
    <location>
        <begin position="57"/>
        <end position="87"/>
    </location>
</feature>
<comment type="caution">
    <text evidence="2">The sequence shown here is derived from an EMBL/GenBank/DDBJ whole genome shotgun (WGS) entry which is preliminary data.</text>
</comment>
<dbReference type="AlphaFoldDB" id="A0A4C2A1F6"/>
<gene>
    <name evidence="2" type="ORF">EVAR_88607_1</name>
</gene>